<comment type="caution">
    <text evidence="7">The sequence shown here is derived from an EMBL/GenBank/DDBJ whole genome shotgun (WGS) entry which is preliminary data.</text>
</comment>
<evidence type="ECO:0000256" key="1">
    <source>
        <dbReference type="ARBA" id="ARBA00005531"/>
    </source>
</evidence>
<dbReference type="Pfam" id="PF02797">
    <property type="entry name" value="Chal_sti_synt_C"/>
    <property type="match status" value="1"/>
</dbReference>
<feature type="domain" description="Chalcone/stilbene synthase C-terminal" evidence="6">
    <location>
        <begin position="215"/>
        <end position="353"/>
    </location>
</feature>
<feature type="active site" description="Acyl-thioester intermediate" evidence="4">
    <location>
        <position position="140"/>
    </location>
</feature>
<keyword evidence="2" id="KW-0808">Transferase</keyword>
<dbReference type="PANTHER" id="PTHR11877:SF99">
    <property type="entry name" value="1,3,6,8-TETRAHYDROXYNAPHTHALENE SYNTHASE"/>
    <property type="match status" value="1"/>
</dbReference>
<dbReference type="CDD" id="cd00831">
    <property type="entry name" value="CHS_like"/>
    <property type="match status" value="1"/>
</dbReference>
<dbReference type="GO" id="GO:0016747">
    <property type="term" value="F:acyltransferase activity, transferring groups other than amino-acyl groups"/>
    <property type="evidence" value="ECO:0007669"/>
    <property type="project" value="InterPro"/>
</dbReference>
<dbReference type="AlphaFoldDB" id="A0A395M2I7"/>
<dbReference type="InterPro" id="IPR018088">
    <property type="entry name" value="Chalcone/stilbene_synthase_AS"/>
</dbReference>
<feature type="domain" description="Chalcone/stilbene synthase N-terminal" evidence="5">
    <location>
        <begin position="4"/>
        <end position="202"/>
    </location>
</feature>
<dbReference type="EMBL" id="PHFL01000039">
    <property type="protein sequence ID" value="RFM24428.1"/>
    <property type="molecule type" value="Genomic_DNA"/>
</dbReference>
<dbReference type="Proteomes" id="UP000266389">
    <property type="component" value="Unassembled WGS sequence"/>
</dbReference>
<comment type="similarity">
    <text evidence="1">Belongs to the thiolase-like superfamily. Chalcone/stilbene synthases family.</text>
</comment>
<dbReference type="PROSITE" id="PS00441">
    <property type="entry name" value="CHALCONE_SYNTH"/>
    <property type="match status" value="1"/>
</dbReference>
<dbReference type="Pfam" id="PF00195">
    <property type="entry name" value="Chal_sti_synt_N"/>
    <property type="match status" value="1"/>
</dbReference>
<gene>
    <name evidence="7" type="ORF">D0433_05415</name>
</gene>
<sequence>MPKIQAVGTALPSYRVTRAESKAFMLNLYGEVYSKGQDRLLDIVDHTDIDSRYFCVPAEWFASPHSFEEKNNLYIEEGLKLSGHAIEHALQEAGVECSDVDCILFVSSTGLSTPTMDARLIHRLPFRKDVRRLPIWGVGCAGGAASLAWAMELAKAQPTYKILIVVLELCGLTFVRNDLSKAAMISSALFADGAAAVLVTGDEVMLPYSTSRPRLVDSVTETMPDSLDVMGWQFGDYGFKVLLSRNVPEIVQTFLKDVICKFLQKKNLSLRDIKHFIVHPGGRKVLEAYEAIGVSSSQLEHARIVLRQCGNMSAATVLFILKRHLDAFPDEKNAFGLVTALGPGFSAELVLLHWD</sequence>
<dbReference type="Gene3D" id="3.40.47.10">
    <property type="match status" value="2"/>
</dbReference>
<evidence type="ECO:0000313" key="7">
    <source>
        <dbReference type="EMBL" id="RFM24428.1"/>
    </source>
</evidence>
<evidence type="ECO:0000256" key="3">
    <source>
        <dbReference type="ARBA" id="ARBA00023315"/>
    </source>
</evidence>
<dbReference type="InterPro" id="IPR016039">
    <property type="entry name" value="Thiolase-like"/>
</dbReference>
<evidence type="ECO:0000259" key="5">
    <source>
        <dbReference type="Pfam" id="PF00195"/>
    </source>
</evidence>
<dbReference type="InterPro" id="IPR011141">
    <property type="entry name" value="Polyketide_synthase_type-III"/>
</dbReference>
<evidence type="ECO:0000256" key="4">
    <source>
        <dbReference type="PIRSR" id="PIRSR000451-1"/>
    </source>
</evidence>
<dbReference type="GO" id="GO:0030639">
    <property type="term" value="P:polyketide biosynthetic process"/>
    <property type="evidence" value="ECO:0007669"/>
    <property type="project" value="TreeGrafter"/>
</dbReference>
<name>A0A395M2I7_9BACT</name>
<evidence type="ECO:0000313" key="8">
    <source>
        <dbReference type="Proteomes" id="UP000266389"/>
    </source>
</evidence>
<organism evidence="7 8">
    <name type="scientific">Candidatus Thermochlorobacter aerophilus</name>
    <dbReference type="NCBI Taxonomy" id="1868324"/>
    <lineage>
        <taxon>Bacteria</taxon>
        <taxon>Pseudomonadati</taxon>
        <taxon>Chlorobiota</taxon>
        <taxon>Chlorobiia</taxon>
        <taxon>Chlorobiales</taxon>
        <taxon>Candidatus Thermochlorobacteriaceae</taxon>
        <taxon>Candidatus Thermochlorobacter</taxon>
    </lineage>
</organism>
<evidence type="ECO:0000259" key="6">
    <source>
        <dbReference type="Pfam" id="PF02797"/>
    </source>
</evidence>
<dbReference type="InterPro" id="IPR001099">
    <property type="entry name" value="Chalcone/stilbene_synt_N"/>
</dbReference>
<dbReference type="InterPro" id="IPR012328">
    <property type="entry name" value="Chalcone/stilbene_synt_C"/>
</dbReference>
<dbReference type="PIRSF" id="PIRSF000451">
    <property type="entry name" value="PKS_III"/>
    <property type="match status" value="1"/>
</dbReference>
<reference evidence="7 8" key="1">
    <citation type="journal article" date="2011" name="ISME J.">
        <title>Community ecology of hot spring cyanobacterial mats: predominant populations and their functional potential.</title>
        <authorList>
            <person name="Klatt C.G."/>
            <person name="Wood J.M."/>
            <person name="Rusch D.B."/>
            <person name="Bateson M.M."/>
            <person name="Hamamura N."/>
            <person name="Heidelberg J.F."/>
            <person name="Grossman A.R."/>
            <person name="Bhaya D."/>
            <person name="Cohan F.M."/>
            <person name="Kuhl M."/>
            <person name="Bryant D.A."/>
            <person name="Ward D.M."/>
        </authorList>
    </citation>
    <scope>NUCLEOTIDE SEQUENCE [LARGE SCALE GENOMIC DNA]</scope>
    <source>
        <strain evidence="7">OS</strain>
    </source>
</reference>
<protein>
    <submittedName>
        <fullName evidence="7">Type III polyketide synthase</fullName>
    </submittedName>
</protein>
<keyword evidence="3" id="KW-0012">Acyltransferase</keyword>
<proteinExistence type="inferred from homology"/>
<dbReference type="SUPFAM" id="SSF53901">
    <property type="entry name" value="Thiolase-like"/>
    <property type="match status" value="1"/>
</dbReference>
<accession>A0A395M2I7</accession>
<dbReference type="PANTHER" id="PTHR11877">
    <property type="entry name" value="HYDROXYMETHYLGLUTARYL-COA SYNTHASE"/>
    <property type="match status" value="1"/>
</dbReference>
<evidence type="ECO:0000256" key="2">
    <source>
        <dbReference type="ARBA" id="ARBA00022679"/>
    </source>
</evidence>